<protein>
    <submittedName>
        <fullName evidence="1">Uncharacterized protein</fullName>
    </submittedName>
</protein>
<proteinExistence type="predicted"/>
<dbReference type="STRING" id="29172.A0A0D8XKP9"/>
<reference evidence="1 2" key="1">
    <citation type="submission" date="2013-11" db="EMBL/GenBank/DDBJ databases">
        <title>Draft genome of the bovine lungworm Dictyocaulus viviparus.</title>
        <authorList>
            <person name="Mitreva M."/>
        </authorList>
    </citation>
    <scope>NUCLEOTIDE SEQUENCE [LARGE SCALE GENOMIC DNA]</scope>
    <source>
        <strain evidence="1 2">HannoverDv2000</strain>
    </source>
</reference>
<gene>
    <name evidence="1" type="ORF">DICVIV_09577</name>
</gene>
<evidence type="ECO:0000313" key="2">
    <source>
        <dbReference type="Proteomes" id="UP000053766"/>
    </source>
</evidence>
<dbReference type="OrthoDB" id="5838729at2759"/>
<evidence type="ECO:0000313" key="1">
    <source>
        <dbReference type="EMBL" id="KJH44389.1"/>
    </source>
</evidence>
<dbReference type="AlphaFoldDB" id="A0A0D8XKP9"/>
<name>A0A0D8XKP9_DICVI</name>
<keyword evidence="2" id="KW-1185">Reference proteome</keyword>
<accession>A0A0D8XKP9</accession>
<reference evidence="2" key="2">
    <citation type="journal article" date="2016" name="Sci. Rep.">
        <title>Dictyocaulus viviparus genome, variome and transcriptome elucidate lungworm biology and support future intervention.</title>
        <authorList>
            <person name="McNulty S.N."/>
            <person name="Strube C."/>
            <person name="Rosa B.A."/>
            <person name="Martin J.C."/>
            <person name="Tyagi R."/>
            <person name="Choi Y.J."/>
            <person name="Wang Q."/>
            <person name="Hallsworth Pepin K."/>
            <person name="Zhang X."/>
            <person name="Ozersky P."/>
            <person name="Wilson R.K."/>
            <person name="Sternberg P.W."/>
            <person name="Gasser R.B."/>
            <person name="Mitreva M."/>
        </authorList>
    </citation>
    <scope>NUCLEOTIDE SEQUENCE [LARGE SCALE GENOMIC DNA]</scope>
    <source>
        <strain evidence="2">HannoverDv2000</strain>
    </source>
</reference>
<organism evidence="1 2">
    <name type="scientific">Dictyocaulus viviparus</name>
    <name type="common">Bovine lungworm</name>
    <dbReference type="NCBI Taxonomy" id="29172"/>
    <lineage>
        <taxon>Eukaryota</taxon>
        <taxon>Metazoa</taxon>
        <taxon>Ecdysozoa</taxon>
        <taxon>Nematoda</taxon>
        <taxon>Chromadorea</taxon>
        <taxon>Rhabditida</taxon>
        <taxon>Rhabditina</taxon>
        <taxon>Rhabditomorpha</taxon>
        <taxon>Strongyloidea</taxon>
        <taxon>Metastrongylidae</taxon>
        <taxon>Dictyocaulus</taxon>
    </lineage>
</organism>
<dbReference type="EMBL" id="KN716477">
    <property type="protein sequence ID" value="KJH44389.1"/>
    <property type="molecule type" value="Genomic_DNA"/>
</dbReference>
<dbReference type="Proteomes" id="UP000053766">
    <property type="component" value="Unassembled WGS sequence"/>
</dbReference>
<sequence length="86" mass="10189">MLVENRGADKISFHGAYTVNGLRSQRLPLTERDYVNKIHLKLLNALLQLTPYRLYKRAHNIEPRALSQFKNCYFSPIQCVLMERRR</sequence>